<protein>
    <recommendedName>
        <fullName evidence="2 6">Argininosuccinate lyase</fullName>
        <shortName evidence="6">ASAL</shortName>
        <ecNumber evidence="2 6">4.3.2.1</ecNumber>
    </recommendedName>
    <alternativeName>
        <fullName evidence="6">Arginosuccinase</fullName>
    </alternativeName>
</protein>
<organism evidence="9 10">
    <name type="scientific">Acetoanaerobium pronyense</name>
    <dbReference type="NCBI Taxonomy" id="1482736"/>
    <lineage>
        <taxon>Bacteria</taxon>
        <taxon>Bacillati</taxon>
        <taxon>Bacillota</taxon>
        <taxon>Clostridia</taxon>
        <taxon>Peptostreptococcales</taxon>
        <taxon>Filifactoraceae</taxon>
        <taxon>Acetoanaerobium</taxon>
    </lineage>
</organism>
<sequence length="438" mass="50023">MKLWGGRFEKQEDKFMDKFNSSFSIDSRLYKQDIMGSIAHVTMLCKCHIITEDEKNLMINALKEVETEIEENKLVLDGDFEDIHTFVEYKVTEKIGATGKKIHTARSRNDQVATDMKLYVKLSANNVISALKALLDVIEEKASTSNFPMPAYTHLQRAQIVTFKYYLMAYYEMLQRDIKRIESAISIMDSSPLGSCALAGTTYDIDRDLTSSLLGFKEVQKNTLDSVSDRDYIIEMISHFSLLMMHLSRLSEELIIYSSKEFSFVELDDAYSTGSSIMPQKKNPDSLELVRGKTGRLYGNLMGILTVMKALPLSYNKDMQEDKTYYFESLDTVIDCITIVSGVIKTMHIKKEVLSEAIKGGFLNATEYADYLVKKGAAFRDAHEIVGKTVKYCEEKKCEIDDLDLNELKKFTQLVDEDIYNYIKSSSFMKMGTKKDML</sequence>
<dbReference type="PROSITE" id="PS00163">
    <property type="entry name" value="FUMARATE_LYASES"/>
    <property type="match status" value="1"/>
</dbReference>
<name>A0ABS4KIZ5_9FIRM</name>
<dbReference type="EC" id="4.3.2.1" evidence="2 6"/>
<proteinExistence type="inferred from homology"/>
<dbReference type="PRINTS" id="PR00145">
    <property type="entry name" value="ARGSUCLYASE"/>
</dbReference>
<dbReference type="Gene3D" id="1.20.200.10">
    <property type="entry name" value="Fumarase/aspartase (Central domain)"/>
    <property type="match status" value="1"/>
</dbReference>
<dbReference type="InterPro" id="IPR024083">
    <property type="entry name" value="Fumarase/histidase_N"/>
</dbReference>
<dbReference type="InterPro" id="IPR000362">
    <property type="entry name" value="Fumarate_lyase_fam"/>
</dbReference>
<dbReference type="HAMAP" id="MF_00006">
    <property type="entry name" value="Arg_succ_lyase"/>
    <property type="match status" value="1"/>
</dbReference>
<dbReference type="Proteomes" id="UP001314903">
    <property type="component" value="Unassembled WGS sequence"/>
</dbReference>
<keyword evidence="3 6" id="KW-0055">Arginine biosynthesis</keyword>
<dbReference type="Pfam" id="PF14698">
    <property type="entry name" value="ASL_C2"/>
    <property type="match status" value="1"/>
</dbReference>
<keyword evidence="10" id="KW-1185">Reference proteome</keyword>
<evidence type="ECO:0000256" key="6">
    <source>
        <dbReference type="HAMAP-Rule" id="MF_00006"/>
    </source>
</evidence>
<dbReference type="SUPFAM" id="SSF48557">
    <property type="entry name" value="L-aspartase-like"/>
    <property type="match status" value="1"/>
</dbReference>
<comment type="caution">
    <text evidence="9">The sequence shown here is derived from an EMBL/GenBank/DDBJ whole genome shotgun (WGS) entry which is preliminary data.</text>
</comment>
<keyword evidence="5 6" id="KW-0456">Lyase</keyword>
<evidence type="ECO:0000313" key="9">
    <source>
        <dbReference type="EMBL" id="MBP2027330.1"/>
    </source>
</evidence>
<comment type="subcellular location">
    <subcellularLocation>
        <location evidence="6">Cytoplasm</location>
    </subcellularLocation>
</comment>
<feature type="domain" description="Fumarate lyase N-terminal" evidence="7">
    <location>
        <begin position="6"/>
        <end position="299"/>
    </location>
</feature>
<keyword evidence="6" id="KW-0963">Cytoplasm</keyword>
<dbReference type="InterPro" id="IPR022761">
    <property type="entry name" value="Fumarate_lyase_N"/>
</dbReference>
<dbReference type="NCBIfam" id="TIGR00838">
    <property type="entry name" value="argH"/>
    <property type="match status" value="1"/>
</dbReference>
<dbReference type="Pfam" id="PF00206">
    <property type="entry name" value="Lyase_1"/>
    <property type="match status" value="1"/>
</dbReference>
<accession>A0ABS4KIZ5</accession>
<dbReference type="CDD" id="cd01359">
    <property type="entry name" value="Argininosuccinate_lyase"/>
    <property type="match status" value="1"/>
</dbReference>
<keyword evidence="4 6" id="KW-0028">Amino-acid biosynthesis</keyword>
<dbReference type="InterPro" id="IPR020557">
    <property type="entry name" value="Fumarate_lyase_CS"/>
</dbReference>
<dbReference type="InterPro" id="IPR029419">
    <property type="entry name" value="Arg_succ_lyase_C"/>
</dbReference>
<comment type="pathway">
    <text evidence="1 6">Amino-acid biosynthesis; L-arginine biosynthesis; L-arginine from L-ornithine and carbamoyl phosphate: step 3/3.</text>
</comment>
<evidence type="ECO:0000256" key="3">
    <source>
        <dbReference type="ARBA" id="ARBA00022571"/>
    </source>
</evidence>
<dbReference type="PRINTS" id="PR00149">
    <property type="entry name" value="FUMRATELYASE"/>
</dbReference>
<evidence type="ECO:0000256" key="5">
    <source>
        <dbReference type="ARBA" id="ARBA00023239"/>
    </source>
</evidence>
<dbReference type="Gene3D" id="1.10.40.30">
    <property type="entry name" value="Fumarase/aspartase (C-terminal domain)"/>
    <property type="match status" value="1"/>
</dbReference>
<evidence type="ECO:0000259" key="7">
    <source>
        <dbReference type="Pfam" id="PF00206"/>
    </source>
</evidence>
<evidence type="ECO:0000256" key="4">
    <source>
        <dbReference type="ARBA" id="ARBA00022605"/>
    </source>
</evidence>
<comment type="catalytic activity">
    <reaction evidence="6">
        <text>2-(N(omega)-L-arginino)succinate = fumarate + L-arginine</text>
        <dbReference type="Rhea" id="RHEA:24020"/>
        <dbReference type="ChEBI" id="CHEBI:29806"/>
        <dbReference type="ChEBI" id="CHEBI:32682"/>
        <dbReference type="ChEBI" id="CHEBI:57472"/>
        <dbReference type="EC" id="4.3.2.1"/>
    </reaction>
</comment>
<evidence type="ECO:0000256" key="1">
    <source>
        <dbReference type="ARBA" id="ARBA00004941"/>
    </source>
</evidence>
<dbReference type="GO" id="GO:0004056">
    <property type="term" value="F:argininosuccinate lyase activity"/>
    <property type="evidence" value="ECO:0007669"/>
    <property type="project" value="UniProtKB-EC"/>
</dbReference>
<dbReference type="InterPro" id="IPR009049">
    <property type="entry name" value="Argininosuccinate_lyase"/>
</dbReference>
<evidence type="ECO:0000256" key="2">
    <source>
        <dbReference type="ARBA" id="ARBA00012338"/>
    </source>
</evidence>
<gene>
    <name evidence="6" type="primary">argH</name>
    <name evidence="9" type="ORF">J2Z35_001124</name>
</gene>
<dbReference type="InterPro" id="IPR008948">
    <property type="entry name" value="L-Aspartase-like"/>
</dbReference>
<dbReference type="PANTHER" id="PTHR43814">
    <property type="entry name" value="ARGININOSUCCINATE LYASE"/>
    <property type="match status" value="1"/>
</dbReference>
<evidence type="ECO:0000313" key="10">
    <source>
        <dbReference type="Proteomes" id="UP001314903"/>
    </source>
</evidence>
<dbReference type="Gene3D" id="1.10.275.10">
    <property type="entry name" value="Fumarase/aspartase (N-terminal domain)"/>
    <property type="match status" value="1"/>
</dbReference>
<dbReference type="PANTHER" id="PTHR43814:SF1">
    <property type="entry name" value="ARGININOSUCCINATE LYASE"/>
    <property type="match status" value="1"/>
</dbReference>
<feature type="domain" description="Argininosuccinate lyase C-terminal" evidence="8">
    <location>
        <begin position="362"/>
        <end position="429"/>
    </location>
</feature>
<reference evidence="9 10" key="1">
    <citation type="submission" date="2021-03" db="EMBL/GenBank/DDBJ databases">
        <title>Genomic Encyclopedia of Type Strains, Phase IV (KMG-IV): sequencing the most valuable type-strain genomes for metagenomic binning, comparative biology and taxonomic classification.</title>
        <authorList>
            <person name="Goeker M."/>
        </authorList>
    </citation>
    <scope>NUCLEOTIDE SEQUENCE [LARGE SCALE GENOMIC DNA]</scope>
    <source>
        <strain evidence="9 10">DSM 27512</strain>
    </source>
</reference>
<dbReference type="EMBL" id="JAGGLI010000010">
    <property type="protein sequence ID" value="MBP2027330.1"/>
    <property type="molecule type" value="Genomic_DNA"/>
</dbReference>
<comment type="similarity">
    <text evidence="6">Belongs to the lyase 1 family. Argininosuccinate lyase subfamily.</text>
</comment>
<evidence type="ECO:0000259" key="8">
    <source>
        <dbReference type="Pfam" id="PF14698"/>
    </source>
</evidence>
<dbReference type="RefSeq" id="WP_209660330.1">
    <property type="nucleotide sequence ID" value="NZ_JAGGLI010000010.1"/>
</dbReference>